<evidence type="ECO:0000313" key="4">
    <source>
        <dbReference type="EMBL" id="KAK0985824.1"/>
    </source>
</evidence>
<sequence>MATSHERCIASLMHARHTYTSFYINLLRNLPDDIFAGLGIDRYPHQDSTAVLAQGGAFLLFTLGYFLASTLSFLIIYGCAHGQAILHNALLKGPGAPPPAPTEVRAMMFTLYTSFVSIVLCQERSVGMQARLFLAVTLHVKVLVLTMGLVSTAHLVMGIGKTVADGLYWPEGLNKQAEDAAADPMAGAPDSERGLPEDVVEGM</sequence>
<organism evidence="5 6">
    <name type="scientific">Friedmanniomyces endolithicus</name>
    <dbReference type="NCBI Taxonomy" id="329885"/>
    <lineage>
        <taxon>Eukaryota</taxon>
        <taxon>Fungi</taxon>
        <taxon>Dikarya</taxon>
        <taxon>Ascomycota</taxon>
        <taxon>Pezizomycotina</taxon>
        <taxon>Dothideomycetes</taxon>
        <taxon>Dothideomycetidae</taxon>
        <taxon>Mycosphaerellales</taxon>
        <taxon>Teratosphaeriaceae</taxon>
        <taxon>Friedmanniomyces</taxon>
    </lineage>
</organism>
<evidence type="ECO:0000313" key="3">
    <source>
        <dbReference type="EMBL" id="KAK0324775.1"/>
    </source>
</evidence>
<keyword evidence="2" id="KW-1133">Transmembrane helix</keyword>
<keyword evidence="2" id="KW-0472">Membrane</keyword>
<feature type="transmembrane region" description="Helical" evidence="2">
    <location>
        <begin position="104"/>
        <end position="121"/>
    </location>
</feature>
<evidence type="ECO:0000313" key="6">
    <source>
        <dbReference type="Proteomes" id="UP000310066"/>
    </source>
</evidence>
<evidence type="ECO:0000313" key="7">
    <source>
        <dbReference type="Proteomes" id="UP001175353"/>
    </source>
</evidence>
<dbReference type="EMBL" id="JAUJLE010000090">
    <property type="protein sequence ID" value="KAK0985824.1"/>
    <property type="molecule type" value="Genomic_DNA"/>
</dbReference>
<name>A0A4U0U8U4_9PEZI</name>
<accession>A0A4U0U8U4</accession>
<dbReference type="EMBL" id="JASUXU010000009">
    <property type="protein sequence ID" value="KAK0324775.1"/>
    <property type="molecule type" value="Genomic_DNA"/>
</dbReference>
<dbReference type="Proteomes" id="UP001175353">
    <property type="component" value="Unassembled WGS sequence"/>
</dbReference>
<reference evidence="5 6" key="1">
    <citation type="submission" date="2017-03" db="EMBL/GenBank/DDBJ databases">
        <title>Genomes of endolithic fungi from Antarctica.</title>
        <authorList>
            <person name="Coleine C."/>
            <person name="Masonjones S."/>
            <person name="Stajich J.E."/>
        </authorList>
    </citation>
    <scope>NUCLEOTIDE SEQUENCE [LARGE SCALE GENOMIC DNA]</scope>
    <source>
        <strain evidence="5 6">CCFEE 5311</strain>
    </source>
</reference>
<evidence type="ECO:0000256" key="1">
    <source>
        <dbReference type="SAM" id="MobiDB-lite"/>
    </source>
</evidence>
<keyword evidence="7" id="KW-1185">Reference proteome</keyword>
<dbReference type="Proteomes" id="UP000310066">
    <property type="component" value="Unassembled WGS sequence"/>
</dbReference>
<feature type="transmembrane region" description="Helical" evidence="2">
    <location>
        <begin position="133"/>
        <end position="157"/>
    </location>
</feature>
<evidence type="ECO:0000256" key="2">
    <source>
        <dbReference type="SAM" id="Phobius"/>
    </source>
</evidence>
<keyword evidence="2" id="KW-0812">Transmembrane</keyword>
<dbReference type="OrthoDB" id="10290344at2759"/>
<dbReference type="Proteomes" id="UP001168146">
    <property type="component" value="Unassembled WGS sequence"/>
</dbReference>
<feature type="region of interest" description="Disordered" evidence="1">
    <location>
        <begin position="179"/>
        <end position="203"/>
    </location>
</feature>
<gene>
    <name evidence="5" type="ORF">B0A54_15731</name>
    <name evidence="3" type="ORF">LTR82_004480</name>
    <name evidence="4" type="ORF">LTR91_010406</name>
</gene>
<dbReference type="EMBL" id="NAJP01000095">
    <property type="protein sequence ID" value="TKA31598.1"/>
    <property type="molecule type" value="Genomic_DNA"/>
</dbReference>
<protein>
    <submittedName>
        <fullName evidence="5">Uncharacterized protein</fullName>
    </submittedName>
</protein>
<evidence type="ECO:0000313" key="5">
    <source>
        <dbReference type="EMBL" id="TKA31598.1"/>
    </source>
</evidence>
<reference evidence="4" key="3">
    <citation type="submission" date="2023-06" db="EMBL/GenBank/DDBJ databases">
        <title>Black Yeasts Isolated from many extreme environments.</title>
        <authorList>
            <person name="Coleine C."/>
            <person name="Stajich J.E."/>
            <person name="Selbmann L."/>
        </authorList>
    </citation>
    <scope>NUCLEOTIDE SEQUENCE</scope>
    <source>
        <strain evidence="4">CCFEE 5200</strain>
    </source>
</reference>
<reference evidence="3" key="2">
    <citation type="submission" date="2021-12" db="EMBL/GenBank/DDBJ databases">
        <title>Black yeast isolated from Biological Soil Crust.</title>
        <authorList>
            <person name="Kurbessoian T."/>
        </authorList>
    </citation>
    <scope>NUCLEOTIDE SEQUENCE</scope>
    <source>
        <strain evidence="3">CCFEE 5208</strain>
    </source>
</reference>
<comment type="caution">
    <text evidence="5">The sequence shown here is derived from an EMBL/GenBank/DDBJ whole genome shotgun (WGS) entry which is preliminary data.</text>
</comment>
<dbReference type="AlphaFoldDB" id="A0A4U0U8U4"/>
<proteinExistence type="predicted"/>
<feature type="transmembrane region" description="Helical" evidence="2">
    <location>
        <begin position="58"/>
        <end position="84"/>
    </location>
</feature>